<organism evidence="2 3">
    <name type="scientific">Senegalimassilia anaerobia</name>
    <dbReference type="NCBI Taxonomy" id="1473216"/>
    <lineage>
        <taxon>Bacteria</taxon>
        <taxon>Bacillati</taxon>
        <taxon>Actinomycetota</taxon>
        <taxon>Coriobacteriia</taxon>
        <taxon>Coriobacteriales</taxon>
        <taxon>Coriobacteriaceae</taxon>
        <taxon>Senegalimassilia</taxon>
    </lineage>
</organism>
<dbReference type="STRING" id="1034345.GCA_000236865_00477"/>
<sequence length="445" mass="49025">MEGFFAIKCRNCGGPMYSHQQTRSFDCAYCGASTPWAEGGPDSTPAVGIRHQPLQVVDGLLKLTHVSQLEPAQDSDWYYYKPYWRNMSLLERLLWEDPATADEFQNAEHVSVPCPFCGAAFEGKSTQSVFECPSCGNKIGVADLLKPGTFSKRLSMGTGAEYIPEQALPCRISAQQARANALALAHQHPDAFAAHDVDKAIEEQMALTYVPVELADLRMMASFPGKMPGKESQVYFEVLDWAWPKTYFVDIPLMGLLEPWDFSATAPFDPAMQEGDFRVIAVEGLLKKSAVIDKLTYSLAGNDAEKAFGYSKKSMRQWARSVRKHASGLMLVPVYYVDRPASDGRDGEQVRIAVNGQTGRAAAVVFSEKKEIHVQAPLNPGLHLSAESTVHATPIEVKYAKSPFLYKIVRIGGNDGAVQTATAGEASYREEKPRRKGLLSRLFGD</sequence>
<proteinExistence type="predicted"/>
<feature type="region of interest" description="Disordered" evidence="1">
    <location>
        <begin position="424"/>
        <end position="445"/>
    </location>
</feature>
<accession>A0A369L941</accession>
<evidence type="ECO:0000256" key="1">
    <source>
        <dbReference type="SAM" id="MobiDB-lite"/>
    </source>
</evidence>
<evidence type="ECO:0000313" key="3">
    <source>
        <dbReference type="Proteomes" id="UP000253792"/>
    </source>
</evidence>
<dbReference type="EMBL" id="PPTP01000003">
    <property type="protein sequence ID" value="RDB56171.1"/>
    <property type="molecule type" value="Genomic_DNA"/>
</dbReference>
<protein>
    <submittedName>
        <fullName evidence="2">Uncharacterized protein</fullName>
    </submittedName>
</protein>
<evidence type="ECO:0000313" key="2">
    <source>
        <dbReference type="EMBL" id="RDB56171.1"/>
    </source>
</evidence>
<dbReference type="RefSeq" id="WP_114620469.1">
    <property type="nucleotide sequence ID" value="NZ_CAUHFA010000010.1"/>
</dbReference>
<keyword evidence="3" id="KW-1185">Reference proteome</keyword>
<dbReference type="OrthoDB" id="3182597at2"/>
<gene>
    <name evidence="2" type="ORF">C1880_04625</name>
</gene>
<reference evidence="2 3" key="1">
    <citation type="journal article" date="2018" name="Elife">
        <title>Discovery and characterization of a prevalent human gut bacterial enzyme sufficient for the inactivation of a family of plant toxins.</title>
        <authorList>
            <person name="Koppel N."/>
            <person name="Bisanz J.E."/>
            <person name="Pandelia M.E."/>
            <person name="Turnbaugh P.J."/>
            <person name="Balskus E.P."/>
        </authorList>
    </citation>
    <scope>NUCLEOTIDE SEQUENCE [LARGE SCALE GENOMIC DNA]</scope>
    <source>
        <strain evidence="3">anaerobia AP69FAA</strain>
    </source>
</reference>
<name>A0A369L941_9ACTN</name>
<dbReference type="Proteomes" id="UP000253792">
    <property type="component" value="Unassembled WGS sequence"/>
</dbReference>
<dbReference type="AlphaFoldDB" id="A0A369L941"/>
<comment type="caution">
    <text evidence="2">The sequence shown here is derived from an EMBL/GenBank/DDBJ whole genome shotgun (WGS) entry which is preliminary data.</text>
</comment>